<evidence type="ECO:0000256" key="1">
    <source>
        <dbReference type="ARBA" id="ARBA00023002"/>
    </source>
</evidence>
<dbReference type="PANTHER" id="PTHR10996:SF277">
    <property type="entry name" value="GLYOXYLATE REDUCTASE_HYDROXYPYRUVATE REDUCTASE"/>
    <property type="match status" value="1"/>
</dbReference>
<dbReference type="InterPro" id="IPR050223">
    <property type="entry name" value="D-isomer_2-hydroxyacid_DH"/>
</dbReference>
<dbReference type="AlphaFoldDB" id="A0A210QJZ1"/>
<dbReference type="GO" id="GO:0008465">
    <property type="term" value="F:hydroxypyruvate reductase (NADH) activity"/>
    <property type="evidence" value="ECO:0007669"/>
    <property type="project" value="TreeGrafter"/>
</dbReference>
<dbReference type="GO" id="GO:0005829">
    <property type="term" value="C:cytosol"/>
    <property type="evidence" value="ECO:0007669"/>
    <property type="project" value="TreeGrafter"/>
</dbReference>
<dbReference type="InterPro" id="IPR029753">
    <property type="entry name" value="D-isomer_DH_CS"/>
</dbReference>
<dbReference type="SUPFAM" id="SSF51735">
    <property type="entry name" value="NAD(P)-binding Rossmann-fold domains"/>
    <property type="match status" value="1"/>
</dbReference>
<evidence type="ECO:0000259" key="2">
    <source>
        <dbReference type="Pfam" id="PF02826"/>
    </source>
</evidence>
<evidence type="ECO:0000313" key="4">
    <source>
        <dbReference type="Proteomes" id="UP000242188"/>
    </source>
</evidence>
<comment type="caution">
    <text evidence="3">The sequence shown here is derived from an EMBL/GenBank/DDBJ whole genome shotgun (WGS) entry which is preliminary data.</text>
</comment>
<dbReference type="Gene3D" id="3.40.50.720">
    <property type="entry name" value="NAD(P)-binding Rossmann-like Domain"/>
    <property type="match status" value="2"/>
</dbReference>
<dbReference type="InterPro" id="IPR036291">
    <property type="entry name" value="NAD(P)-bd_dom_sf"/>
</dbReference>
<accession>A0A210QJZ1</accession>
<dbReference type="InterPro" id="IPR006140">
    <property type="entry name" value="D-isomer_DH_NAD-bd"/>
</dbReference>
<gene>
    <name evidence="3" type="ORF">KP79_PYT12459</name>
</gene>
<evidence type="ECO:0000313" key="3">
    <source>
        <dbReference type="EMBL" id="OWF48931.1"/>
    </source>
</evidence>
<dbReference type="STRING" id="6573.A0A210QJZ1"/>
<proteinExistence type="predicted"/>
<keyword evidence="3" id="KW-0670">Pyruvate</keyword>
<dbReference type="OrthoDB" id="298012at2759"/>
<organism evidence="3 4">
    <name type="scientific">Mizuhopecten yessoensis</name>
    <name type="common">Japanese scallop</name>
    <name type="synonym">Patinopecten yessoensis</name>
    <dbReference type="NCBI Taxonomy" id="6573"/>
    <lineage>
        <taxon>Eukaryota</taxon>
        <taxon>Metazoa</taxon>
        <taxon>Spiralia</taxon>
        <taxon>Lophotrochozoa</taxon>
        <taxon>Mollusca</taxon>
        <taxon>Bivalvia</taxon>
        <taxon>Autobranchia</taxon>
        <taxon>Pteriomorphia</taxon>
        <taxon>Pectinida</taxon>
        <taxon>Pectinoidea</taxon>
        <taxon>Pectinidae</taxon>
        <taxon>Mizuhopecten</taxon>
    </lineage>
</organism>
<sequence>MAVARRLKSFSVAKFLYTGNSQKPCASEVNAEFVSFDKLLENSDFVIACCSINQNNKGLFNKTAFKKMKKSAIFINVTRGVLVNQDDLIEALTTGEIYGAALDVTTPEPLPTGNPLHSLKNCVMTPHIGSATLNARNGMASLTARNILAGINGEDLPSPVP</sequence>
<dbReference type="Proteomes" id="UP000242188">
    <property type="component" value="Unassembled WGS sequence"/>
</dbReference>
<dbReference type="Pfam" id="PF02826">
    <property type="entry name" value="2-Hacid_dh_C"/>
    <property type="match status" value="1"/>
</dbReference>
<feature type="domain" description="D-isomer specific 2-hydroxyacid dehydrogenase NAD-binding" evidence="2">
    <location>
        <begin position="2"/>
        <end position="129"/>
    </location>
</feature>
<dbReference type="GO" id="GO:0030267">
    <property type="term" value="F:glyoxylate reductase (NADPH) activity"/>
    <property type="evidence" value="ECO:0007669"/>
    <property type="project" value="TreeGrafter"/>
</dbReference>
<dbReference type="GO" id="GO:0051287">
    <property type="term" value="F:NAD binding"/>
    <property type="evidence" value="ECO:0007669"/>
    <property type="project" value="InterPro"/>
</dbReference>
<dbReference type="PROSITE" id="PS00671">
    <property type="entry name" value="D_2_HYDROXYACID_DH_3"/>
    <property type="match status" value="1"/>
</dbReference>
<protein>
    <submittedName>
        <fullName evidence="3">Glyoxylate reductase/hydroxypyruvate reductase</fullName>
    </submittedName>
</protein>
<dbReference type="EMBL" id="NEDP02003345">
    <property type="protein sequence ID" value="OWF48931.1"/>
    <property type="molecule type" value="Genomic_DNA"/>
</dbReference>
<keyword evidence="1" id="KW-0560">Oxidoreductase</keyword>
<keyword evidence="4" id="KW-1185">Reference proteome</keyword>
<name>A0A210QJZ1_MIZYE</name>
<dbReference type="PANTHER" id="PTHR10996">
    <property type="entry name" value="2-HYDROXYACID DEHYDROGENASE-RELATED"/>
    <property type="match status" value="1"/>
</dbReference>
<reference evidence="3 4" key="1">
    <citation type="journal article" date="2017" name="Nat. Ecol. Evol.">
        <title>Scallop genome provides insights into evolution of bilaterian karyotype and development.</title>
        <authorList>
            <person name="Wang S."/>
            <person name="Zhang J."/>
            <person name="Jiao W."/>
            <person name="Li J."/>
            <person name="Xun X."/>
            <person name="Sun Y."/>
            <person name="Guo X."/>
            <person name="Huan P."/>
            <person name="Dong B."/>
            <person name="Zhang L."/>
            <person name="Hu X."/>
            <person name="Sun X."/>
            <person name="Wang J."/>
            <person name="Zhao C."/>
            <person name="Wang Y."/>
            <person name="Wang D."/>
            <person name="Huang X."/>
            <person name="Wang R."/>
            <person name="Lv J."/>
            <person name="Li Y."/>
            <person name="Zhang Z."/>
            <person name="Liu B."/>
            <person name="Lu W."/>
            <person name="Hui Y."/>
            <person name="Liang J."/>
            <person name="Zhou Z."/>
            <person name="Hou R."/>
            <person name="Li X."/>
            <person name="Liu Y."/>
            <person name="Li H."/>
            <person name="Ning X."/>
            <person name="Lin Y."/>
            <person name="Zhao L."/>
            <person name="Xing Q."/>
            <person name="Dou J."/>
            <person name="Li Y."/>
            <person name="Mao J."/>
            <person name="Guo H."/>
            <person name="Dou H."/>
            <person name="Li T."/>
            <person name="Mu C."/>
            <person name="Jiang W."/>
            <person name="Fu Q."/>
            <person name="Fu X."/>
            <person name="Miao Y."/>
            <person name="Liu J."/>
            <person name="Yu Q."/>
            <person name="Li R."/>
            <person name="Liao H."/>
            <person name="Li X."/>
            <person name="Kong Y."/>
            <person name="Jiang Z."/>
            <person name="Chourrout D."/>
            <person name="Li R."/>
            <person name="Bao Z."/>
        </authorList>
    </citation>
    <scope>NUCLEOTIDE SEQUENCE [LARGE SCALE GENOMIC DNA]</scope>
    <source>
        <strain evidence="3 4">PY_sf001</strain>
    </source>
</reference>